<dbReference type="OrthoDB" id="9798188at2"/>
<dbReference type="SUPFAM" id="SSF56176">
    <property type="entry name" value="FAD-binding/transporter-associated domain-like"/>
    <property type="match status" value="1"/>
</dbReference>
<dbReference type="InterPro" id="IPR036318">
    <property type="entry name" value="FAD-bd_PCMH-like_sf"/>
</dbReference>
<dbReference type="InterPro" id="IPR000644">
    <property type="entry name" value="CBS_dom"/>
</dbReference>
<keyword evidence="3 9" id="KW-0812">Transmembrane</keyword>
<evidence type="ECO:0000256" key="2">
    <source>
        <dbReference type="ARBA" id="ARBA00022475"/>
    </source>
</evidence>
<accession>A0A7Z0PE83</accession>
<dbReference type="InterPro" id="IPR051676">
    <property type="entry name" value="UPF0053_domain"/>
</dbReference>
<dbReference type="Proteomes" id="UP000526184">
    <property type="component" value="Unassembled WGS sequence"/>
</dbReference>
<evidence type="ECO:0000259" key="11">
    <source>
        <dbReference type="PROSITE" id="PS51371"/>
    </source>
</evidence>
<dbReference type="InterPro" id="IPR044751">
    <property type="entry name" value="Ion_transp-like_CBS"/>
</dbReference>
<dbReference type="EMBL" id="JABMKT010000002">
    <property type="protein sequence ID" value="NYV27404.1"/>
    <property type="molecule type" value="Genomic_DNA"/>
</dbReference>
<feature type="transmembrane region" description="Helical" evidence="10">
    <location>
        <begin position="12"/>
        <end position="32"/>
    </location>
</feature>
<keyword evidence="5 9" id="KW-1133">Transmembrane helix</keyword>
<organism evidence="13 14">
    <name type="scientific">Streptobacillus felis</name>
    <dbReference type="NCBI Taxonomy" id="1384509"/>
    <lineage>
        <taxon>Bacteria</taxon>
        <taxon>Fusobacteriati</taxon>
        <taxon>Fusobacteriota</taxon>
        <taxon>Fusobacteriia</taxon>
        <taxon>Fusobacteriales</taxon>
        <taxon>Leptotrichiaceae</taxon>
        <taxon>Streptobacillus</taxon>
    </lineage>
</organism>
<dbReference type="PROSITE" id="PS51846">
    <property type="entry name" value="CNNM"/>
    <property type="match status" value="1"/>
</dbReference>
<evidence type="ECO:0000259" key="12">
    <source>
        <dbReference type="PROSITE" id="PS51846"/>
    </source>
</evidence>
<feature type="transmembrane region" description="Helical" evidence="10">
    <location>
        <begin position="61"/>
        <end position="84"/>
    </location>
</feature>
<evidence type="ECO:0000256" key="7">
    <source>
        <dbReference type="ARBA" id="ARBA00023136"/>
    </source>
</evidence>
<dbReference type="InterPro" id="IPR016169">
    <property type="entry name" value="FAD-bd_PCMH_sub2"/>
</dbReference>
<keyword evidence="7 9" id="KW-0472">Membrane</keyword>
<keyword evidence="2" id="KW-1003">Cell membrane</keyword>
<dbReference type="Pfam" id="PF00571">
    <property type="entry name" value="CBS"/>
    <property type="match status" value="2"/>
</dbReference>
<dbReference type="RefSeq" id="WP_067322898.1">
    <property type="nucleotide sequence ID" value="NZ_CBCRWS010000013.1"/>
</dbReference>
<dbReference type="CDD" id="cd04590">
    <property type="entry name" value="CBS_pair_CorC_HlyC_assoc"/>
    <property type="match status" value="1"/>
</dbReference>
<comment type="caution">
    <text evidence="13">The sequence shown here is derived from an EMBL/GenBank/DDBJ whole genome shotgun (WGS) entry which is preliminary data.</text>
</comment>
<reference evidence="13 14" key="1">
    <citation type="submission" date="2020-05" db="EMBL/GenBank/DDBJ databases">
        <title>Streptobacillus felis strain LHL191014123.</title>
        <authorList>
            <person name="Fawzy A."/>
            <person name="Rau J."/>
            <person name="Risse K."/>
            <person name="Schauerte N."/>
            <person name="Geiger C."/>
            <person name="Blom J."/>
            <person name="Imirzalioglu C."/>
            <person name="Falgenhauer J."/>
            <person name="Bach A."/>
            <person name="Herden C."/>
            <person name="Eisenberg T."/>
        </authorList>
    </citation>
    <scope>NUCLEOTIDE SEQUENCE [LARGE SCALE GENOMIC DNA]</scope>
    <source>
        <strain evidence="13 14">LHL191014123</strain>
    </source>
</reference>
<dbReference type="InterPro" id="IPR005170">
    <property type="entry name" value="Transptr-assoc_dom"/>
</dbReference>
<dbReference type="PANTHER" id="PTHR43099">
    <property type="entry name" value="UPF0053 PROTEIN YRKA"/>
    <property type="match status" value="1"/>
</dbReference>
<keyword evidence="4" id="KW-0677">Repeat</keyword>
<evidence type="ECO:0000256" key="1">
    <source>
        <dbReference type="ARBA" id="ARBA00004651"/>
    </source>
</evidence>
<dbReference type="Gene3D" id="3.10.580.10">
    <property type="entry name" value="CBS-domain"/>
    <property type="match status" value="1"/>
</dbReference>
<evidence type="ECO:0000256" key="9">
    <source>
        <dbReference type="PROSITE-ProRule" id="PRU01193"/>
    </source>
</evidence>
<feature type="domain" description="CNNM transmembrane" evidence="12">
    <location>
        <begin position="3"/>
        <end position="204"/>
    </location>
</feature>
<keyword evidence="14" id="KW-1185">Reference proteome</keyword>
<dbReference type="FunFam" id="3.10.580.10:FF:000002">
    <property type="entry name" value="Magnesium/cobalt efflux protein CorC"/>
    <property type="match status" value="1"/>
</dbReference>
<sequence length="429" mass="49192">MNTGTTILPQILLIIILILINAFFSGSEMAIVSINKNRLKILIDEGNEKAIKLEKLMEEPANLLSTIQIGITLAGFLASASAAISLSDFLAKFLTRFSIPYYQQISVILVTLLLSYLSLVFGELIPKRLALLNPEKIALTNIDIILFVYKLFIPFIKILSFSTDLFLRIFKINEEDNLEIVSKQEIKMMVNDSDIKDTERVMIEKIIDFEDKVAREVMIPRTSMFALDIDSNIEEIFTSEDIIRFSRIPVYKEDLDNIVGILHTKSLLKKAYEIGFENIKIKEILQEAYFVPETKKIQSLFIEMKTLKKHIAILIDEYGGVSGIVTLEDLLEEIVGNINDEYDLEHEDIQKIGQNKYMISSSISLNDFNDYFNFNIESNHYDSLNGILIEKLGFIPLDNKIKDIVFDQFKIKIIKVNNKRIEKVILEIL</sequence>
<evidence type="ECO:0000256" key="3">
    <source>
        <dbReference type="ARBA" id="ARBA00022692"/>
    </source>
</evidence>
<dbReference type="Gene3D" id="3.30.465.10">
    <property type="match status" value="1"/>
</dbReference>
<evidence type="ECO:0000256" key="6">
    <source>
        <dbReference type="ARBA" id="ARBA00023122"/>
    </source>
</evidence>
<dbReference type="SMART" id="SM01091">
    <property type="entry name" value="CorC_HlyC"/>
    <property type="match status" value="1"/>
</dbReference>
<feature type="transmembrane region" description="Helical" evidence="10">
    <location>
        <begin position="104"/>
        <end position="125"/>
    </location>
</feature>
<evidence type="ECO:0000256" key="8">
    <source>
        <dbReference type="PROSITE-ProRule" id="PRU00703"/>
    </source>
</evidence>
<dbReference type="Pfam" id="PF03471">
    <property type="entry name" value="CorC_HlyC"/>
    <property type="match status" value="1"/>
</dbReference>
<dbReference type="GO" id="GO:0005886">
    <property type="term" value="C:plasma membrane"/>
    <property type="evidence" value="ECO:0007669"/>
    <property type="project" value="UniProtKB-SubCell"/>
</dbReference>
<comment type="subcellular location">
    <subcellularLocation>
        <location evidence="1">Cell membrane</location>
        <topology evidence="1">Multi-pass membrane protein</topology>
    </subcellularLocation>
</comment>
<protein>
    <submittedName>
        <fullName evidence="13">HlyC/CorC family transporter</fullName>
    </submittedName>
</protein>
<dbReference type="InterPro" id="IPR002550">
    <property type="entry name" value="CNNM"/>
</dbReference>
<dbReference type="PROSITE" id="PS51371">
    <property type="entry name" value="CBS"/>
    <property type="match status" value="1"/>
</dbReference>
<feature type="transmembrane region" description="Helical" evidence="10">
    <location>
        <begin position="137"/>
        <end position="156"/>
    </location>
</feature>
<evidence type="ECO:0000256" key="5">
    <source>
        <dbReference type="ARBA" id="ARBA00022989"/>
    </source>
</evidence>
<proteinExistence type="predicted"/>
<evidence type="ECO:0000256" key="10">
    <source>
        <dbReference type="SAM" id="Phobius"/>
    </source>
</evidence>
<name>A0A7Z0PE83_9FUSO</name>
<dbReference type="Pfam" id="PF01595">
    <property type="entry name" value="CNNM"/>
    <property type="match status" value="1"/>
</dbReference>
<gene>
    <name evidence="13" type="ORF">HP397_01000</name>
</gene>
<keyword evidence="6 8" id="KW-0129">CBS domain</keyword>
<dbReference type="InterPro" id="IPR046342">
    <property type="entry name" value="CBS_dom_sf"/>
</dbReference>
<evidence type="ECO:0000256" key="4">
    <source>
        <dbReference type="ARBA" id="ARBA00022737"/>
    </source>
</evidence>
<evidence type="ECO:0000313" key="13">
    <source>
        <dbReference type="EMBL" id="NYV27404.1"/>
    </source>
</evidence>
<dbReference type="PANTHER" id="PTHR43099:SF2">
    <property type="entry name" value="UPF0053 PROTEIN YRKA"/>
    <property type="match status" value="1"/>
</dbReference>
<evidence type="ECO:0000313" key="14">
    <source>
        <dbReference type="Proteomes" id="UP000526184"/>
    </source>
</evidence>
<dbReference type="AlphaFoldDB" id="A0A7Z0PE83"/>
<feature type="domain" description="CBS" evidence="11">
    <location>
        <begin position="284"/>
        <end position="341"/>
    </location>
</feature>
<dbReference type="GO" id="GO:0050660">
    <property type="term" value="F:flavin adenine dinucleotide binding"/>
    <property type="evidence" value="ECO:0007669"/>
    <property type="project" value="InterPro"/>
</dbReference>
<dbReference type="SUPFAM" id="SSF54631">
    <property type="entry name" value="CBS-domain pair"/>
    <property type="match status" value="1"/>
</dbReference>